<organism evidence="1 2">
    <name type="scientific">Russula earlei</name>
    <dbReference type="NCBI Taxonomy" id="71964"/>
    <lineage>
        <taxon>Eukaryota</taxon>
        <taxon>Fungi</taxon>
        <taxon>Dikarya</taxon>
        <taxon>Basidiomycota</taxon>
        <taxon>Agaricomycotina</taxon>
        <taxon>Agaricomycetes</taxon>
        <taxon>Russulales</taxon>
        <taxon>Russulaceae</taxon>
        <taxon>Russula</taxon>
    </lineage>
</organism>
<dbReference type="EMBL" id="JAGFNK010000170">
    <property type="protein sequence ID" value="KAI9462163.1"/>
    <property type="molecule type" value="Genomic_DNA"/>
</dbReference>
<reference evidence="1" key="1">
    <citation type="submission" date="2021-03" db="EMBL/GenBank/DDBJ databases">
        <title>Evolutionary priming and transition to the ectomycorrhizal habit in an iconic lineage of mushroom-forming fungi: is preadaptation a requirement?</title>
        <authorList>
            <consortium name="DOE Joint Genome Institute"/>
            <person name="Looney B.P."/>
            <person name="Miyauchi S."/>
            <person name="Morin E."/>
            <person name="Drula E."/>
            <person name="Courty P.E."/>
            <person name="Chicoki N."/>
            <person name="Fauchery L."/>
            <person name="Kohler A."/>
            <person name="Kuo A."/>
            <person name="LaButti K."/>
            <person name="Pangilinan J."/>
            <person name="Lipzen A."/>
            <person name="Riley R."/>
            <person name="Andreopoulos W."/>
            <person name="He G."/>
            <person name="Johnson J."/>
            <person name="Barry K.W."/>
            <person name="Grigoriev I.V."/>
            <person name="Nagy L."/>
            <person name="Hibbett D."/>
            <person name="Henrissat B."/>
            <person name="Matheny P.B."/>
            <person name="Labbe J."/>
            <person name="Martin A.F."/>
        </authorList>
    </citation>
    <scope>NUCLEOTIDE SEQUENCE</scope>
    <source>
        <strain evidence="1">BPL698</strain>
    </source>
</reference>
<gene>
    <name evidence="1" type="ORF">F5148DRAFT_235009</name>
</gene>
<name>A0ACC0U3X9_9AGAM</name>
<sequence>MAEMGVEPPLGFASHEMRITQSGKIHAWVEFALKFFEENEEKALVLHTLPAAARGKSGDIERTEVTAGDGNKAQDEPPRQGTDAVNKDKGGISTASTITIPRLISVVEIIKREYLAAMNAKRTPDLVGLYQYNEMGSLEGAVENEREEDAEERGGDRTTMIMEALAGTENVRTTRTPYMKVTLCRKELVGMKDRGATAQAPLKRQMSKSAKGRLKKRLRKEEERRRMENGNSRVKGE</sequence>
<keyword evidence="2" id="KW-1185">Reference proteome</keyword>
<comment type="caution">
    <text evidence="1">The sequence shown here is derived from an EMBL/GenBank/DDBJ whole genome shotgun (WGS) entry which is preliminary data.</text>
</comment>
<evidence type="ECO:0000313" key="2">
    <source>
        <dbReference type="Proteomes" id="UP001207468"/>
    </source>
</evidence>
<accession>A0ACC0U3X9</accession>
<evidence type="ECO:0000313" key="1">
    <source>
        <dbReference type="EMBL" id="KAI9462163.1"/>
    </source>
</evidence>
<dbReference type="Proteomes" id="UP001207468">
    <property type="component" value="Unassembled WGS sequence"/>
</dbReference>
<proteinExistence type="predicted"/>
<protein>
    <submittedName>
        <fullName evidence="1">Uncharacterized protein</fullName>
    </submittedName>
</protein>